<protein>
    <recommendedName>
        <fullName evidence="3">EF-hand domain-containing protein</fullName>
    </recommendedName>
</protein>
<evidence type="ECO:0000313" key="4">
    <source>
        <dbReference type="EMBL" id="GAA1869332.1"/>
    </source>
</evidence>
<gene>
    <name evidence="4" type="ORF">GCM10009751_30130</name>
</gene>
<dbReference type="Proteomes" id="UP001501094">
    <property type="component" value="Unassembled WGS sequence"/>
</dbReference>
<feature type="domain" description="EF-hand" evidence="3">
    <location>
        <begin position="6"/>
        <end position="41"/>
    </location>
</feature>
<keyword evidence="2" id="KW-0106">Calcium</keyword>
<proteinExistence type="predicted"/>
<organism evidence="4 5">
    <name type="scientific">Myceligenerans crystallogenes</name>
    <dbReference type="NCBI Taxonomy" id="316335"/>
    <lineage>
        <taxon>Bacteria</taxon>
        <taxon>Bacillati</taxon>
        <taxon>Actinomycetota</taxon>
        <taxon>Actinomycetes</taxon>
        <taxon>Micrococcales</taxon>
        <taxon>Promicromonosporaceae</taxon>
        <taxon>Myceligenerans</taxon>
    </lineage>
</organism>
<dbReference type="InterPro" id="IPR011992">
    <property type="entry name" value="EF-hand-dom_pair"/>
</dbReference>
<sequence length="73" mass="7870">MTGEVTAEDDLTATFTEFDGDGDGHITVDEFRQAMAKKGEDVSKDDLTSIFVHADGDGDGKINLAEFTEAWNA</sequence>
<evidence type="ECO:0000313" key="5">
    <source>
        <dbReference type="Proteomes" id="UP001501094"/>
    </source>
</evidence>
<dbReference type="CDD" id="cd00051">
    <property type="entry name" value="EFh"/>
    <property type="match status" value="1"/>
</dbReference>
<comment type="caution">
    <text evidence="4">The sequence shown here is derived from an EMBL/GenBank/DDBJ whole genome shotgun (WGS) entry which is preliminary data.</text>
</comment>
<dbReference type="Gene3D" id="1.10.238.10">
    <property type="entry name" value="EF-hand"/>
    <property type="match status" value="1"/>
</dbReference>
<dbReference type="PROSITE" id="PS00018">
    <property type="entry name" value="EF_HAND_1"/>
    <property type="match status" value="2"/>
</dbReference>
<dbReference type="SUPFAM" id="SSF47473">
    <property type="entry name" value="EF-hand"/>
    <property type="match status" value="1"/>
</dbReference>
<evidence type="ECO:0000259" key="3">
    <source>
        <dbReference type="PROSITE" id="PS50222"/>
    </source>
</evidence>
<dbReference type="InterPro" id="IPR050145">
    <property type="entry name" value="Centrin_CML-like"/>
</dbReference>
<accession>A0ABN2NI10</accession>
<dbReference type="InterPro" id="IPR018247">
    <property type="entry name" value="EF_Hand_1_Ca_BS"/>
</dbReference>
<dbReference type="SMART" id="SM00054">
    <property type="entry name" value="EFh"/>
    <property type="match status" value="2"/>
</dbReference>
<dbReference type="PANTHER" id="PTHR23050">
    <property type="entry name" value="CALCIUM BINDING PROTEIN"/>
    <property type="match status" value="1"/>
</dbReference>
<evidence type="ECO:0000256" key="2">
    <source>
        <dbReference type="ARBA" id="ARBA00022837"/>
    </source>
</evidence>
<evidence type="ECO:0000256" key="1">
    <source>
        <dbReference type="ARBA" id="ARBA00022737"/>
    </source>
</evidence>
<feature type="domain" description="EF-hand" evidence="3">
    <location>
        <begin position="42"/>
        <end position="73"/>
    </location>
</feature>
<keyword evidence="1" id="KW-0677">Repeat</keyword>
<dbReference type="RefSeq" id="WP_344104403.1">
    <property type="nucleotide sequence ID" value="NZ_BAAANL010000006.1"/>
</dbReference>
<dbReference type="PROSITE" id="PS50222">
    <property type="entry name" value="EF_HAND_2"/>
    <property type="match status" value="2"/>
</dbReference>
<reference evidence="4 5" key="1">
    <citation type="journal article" date="2019" name="Int. J. Syst. Evol. Microbiol.">
        <title>The Global Catalogue of Microorganisms (GCM) 10K type strain sequencing project: providing services to taxonomists for standard genome sequencing and annotation.</title>
        <authorList>
            <consortium name="The Broad Institute Genomics Platform"/>
            <consortium name="The Broad Institute Genome Sequencing Center for Infectious Disease"/>
            <person name="Wu L."/>
            <person name="Ma J."/>
        </authorList>
    </citation>
    <scope>NUCLEOTIDE SEQUENCE [LARGE SCALE GENOMIC DNA]</scope>
    <source>
        <strain evidence="4 5">JCM 14326</strain>
    </source>
</reference>
<dbReference type="InterPro" id="IPR002048">
    <property type="entry name" value="EF_hand_dom"/>
</dbReference>
<name>A0ABN2NI10_9MICO</name>
<keyword evidence="5" id="KW-1185">Reference proteome</keyword>
<dbReference type="EMBL" id="BAAANL010000006">
    <property type="protein sequence ID" value="GAA1869332.1"/>
    <property type="molecule type" value="Genomic_DNA"/>
</dbReference>
<dbReference type="Pfam" id="PF13499">
    <property type="entry name" value="EF-hand_7"/>
    <property type="match status" value="1"/>
</dbReference>